<dbReference type="Pfam" id="PF12854">
    <property type="entry name" value="PPR_1"/>
    <property type="match status" value="1"/>
</dbReference>
<keyword evidence="4" id="KW-1185">Reference proteome</keyword>
<accession>A0A392W4I2</accession>
<name>A0A392W4I2_9FABA</name>
<evidence type="ECO:0000256" key="2">
    <source>
        <dbReference type="PROSITE-ProRule" id="PRU00708"/>
    </source>
</evidence>
<feature type="non-terminal residue" evidence="3">
    <location>
        <position position="58"/>
    </location>
</feature>
<keyword evidence="1" id="KW-0677">Repeat</keyword>
<evidence type="ECO:0000313" key="4">
    <source>
        <dbReference type="Proteomes" id="UP000265520"/>
    </source>
</evidence>
<protein>
    <submittedName>
        <fullName evidence="3">Putative pentatricopeptide repeat-containing protein</fullName>
    </submittedName>
</protein>
<dbReference type="PROSITE" id="PS51375">
    <property type="entry name" value="PPR"/>
    <property type="match status" value="1"/>
</dbReference>
<feature type="repeat" description="PPR" evidence="2">
    <location>
        <begin position="20"/>
        <end position="54"/>
    </location>
</feature>
<dbReference type="InterPro" id="IPR011990">
    <property type="entry name" value="TPR-like_helical_dom_sf"/>
</dbReference>
<dbReference type="InterPro" id="IPR002885">
    <property type="entry name" value="PPR_rpt"/>
</dbReference>
<dbReference type="Proteomes" id="UP000265520">
    <property type="component" value="Unassembled WGS sequence"/>
</dbReference>
<evidence type="ECO:0000313" key="3">
    <source>
        <dbReference type="EMBL" id="MCI94663.1"/>
    </source>
</evidence>
<dbReference type="AlphaFoldDB" id="A0A392W4I2"/>
<sequence length="58" mass="6804">MDEAEKLLREVEEDELLIVDERVYGVLVDGYCQMGRMDDAVRIRDEMLRVGLKMNMVI</sequence>
<proteinExistence type="predicted"/>
<dbReference type="Gene3D" id="1.25.40.10">
    <property type="entry name" value="Tetratricopeptide repeat domain"/>
    <property type="match status" value="1"/>
</dbReference>
<dbReference type="EMBL" id="LXQA011362643">
    <property type="protein sequence ID" value="MCI94663.1"/>
    <property type="molecule type" value="Genomic_DNA"/>
</dbReference>
<dbReference type="NCBIfam" id="TIGR00756">
    <property type="entry name" value="PPR"/>
    <property type="match status" value="1"/>
</dbReference>
<evidence type="ECO:0000256" key="1">
    <source>
        <dbReference type="ARBA" id="ARBA00022737"/>
    </source>
</evidence>
<organism evidence="3 4">
    <name type="scientific">Trifolium medium</name>
    <dbReference type="NCBI Taxonomy" id="97028"/>
    <lineage>
        <taxon>Eukaryota</taxon>
        <taxon>Viridiplantae</taxon>
        <taxon>Streptophyta</taxon>
        <taxon>Embryophyta</taxon>
        <taxon>Tracheophyta</taxon>
        <taxon>Spermatophyta</taxon>
        <taxon>Magnoliopsida</taxon>
        <taxon>eudicotyledons</taxon>
        <taxon>Gunneridae</taxon>
        <taxon>Pentapetalae</taxon>
        <taxon>rosids</taxon>
        <taxon>fabids</taxon>
        <taxon>Fabales</taxon>
        <taxon>Fabaceae</taxon>
        <taxon>Papilionoideae</taxon>
        <taxon>50 kb inversion clade</taxon>
        <taxon>NPAAA clade</taxon>
        <taxon>Hologalegina</taxon>
        <taxon>IRL clade</taxon>
        <taxon>Trifolieae</taxon>
        <taxon>Trifolium</taxon>
    </lineage>
</organism>
<comment type="caution">
    <text evidence="3">The sequence shown here is derived from an EMBL/GenBank/DDBJ whole genome shotgun (WGS) entry which is preliminary data.</text>
</comment>
<reference evidence="3 4" key="1">
    <citation type="journal article" date="2018" name="Front. Plant Sci.">
        <title>Red Clover (Trifolium pratense) and Zigzag Clover (T. medium) - A Picture of Genomic Similarities and Differences.</title>
        <authorList>
            <person name="Dluhosova J."/>
            <person name="Istvanek J."/>
            <person name="Nedelnik J."/>
            <person name="Repkova J."/>
        </authorList>
    </citation>
    <scope>NUCLEOTIDE SEQUENCE [LARGE SCALE GENOMIC DNA]</scope>
    <source>
        <strain evidence="4">cv. 10/8</strain>
        <tissue evidence="3">Leaf</tissue>
    </source>
</reference>